<evidence type="ECO:0000313" key="2">
    <source>
        <dbReference type="Proteomes" id="UP000326671"/>
    </source>
</evidence>
<name>A0A5J5HQA5_9BACI</name>
<dbReference type="OrthoDB" id="2964978at2"/>
<reference evidence="1 2" key="1">
    <citation type="submission" date="2019-09" db="EMBL/GenBank/DDBJ databases">
        <title>Whole genome sequences of isolates from the Mars Exploration Rovers.</title>
        <authorList>
            <person name="Seuylemezian A."/>
            <person name="Vaishampayan P."/>
        </authorList>
    </citation>
    <scope>NUCLEOTIDE SEQUENCE [LARGE SCALE GENOMIC DNA]</scope>
    <source>
        <strain evidence="1 2">MER_TA_151</strain>
    </source>
</reference>
<sequence length="174" mass="19923">MFDPTAFENMRVVMEGGFYDRDLNGEIAIIDRNDCINSAKLSRTYDLSFQLALPNRNVTCRFSLLAGLDNLAAELMPSIQANNLAGCFVTIEFIFEDVYKQSLMSEVETILNQIWGENRTIKLTFCSEPLCPEQKGEYKAKVLFDRMITEDQIDDLAMMTDYMLLTTERIEKAL</sequence>
<evidence type="ECO:0000313" key="1">
    <source>
        <dbReference type="EMBL" id="KAA9021679.1"/>
    </source>
</evidence>
<dbReference type="AlphaFoldDB" id="A0A5J5HQA5"/>
<dbReference type="EMBL" id="VYKL01000026">
    <property type="protein sequence ID" value="KAA9021679.1"/>
    <property type="molecule type" value="Genomic_DNA"/>
</dbReference>
<dbReference type="RefSeq" id="WP_150441206.1">
    <property type="nucleotide sequence ID" value="NZ_VYKL01000026.1"/>
</dbReference>
<accession>A0A5J5HQA5</accession>
<gene>
    <name evidence="1" type="ORF">F4V44_16985</name>
</gene>
<dbReference type="Proteomes" id="UP000326671">
    <property type="component" value="Unassembled WGS sequence"/>
</dbReference>
<keyword evidence="2" id="KW-1185">Reference proteome</keyword>
<comment type="caution">
    <text evidence="1">The sequence shown here is derived from an EMBL/GenBank/DDBJ whole genome shotgun (WGS) entry which is preliminary data.</text>
</comment>
<protein>
    <submittedName>
        <fullName evidence="1">Uncharacterized protein</fullName>
    </submittedName>
</protein>
<organism evidence="1 2">
    <name type="scientific">Niallia endozanthoxylica</name>
    <dbReference type="NCBI Taxonomy" id="2036016"/>
    <lineage>
        <taxon>Bacteria</taxon>
        <taxon>Bacillati</taxon>
        <taxon>Bacillota</taxon>
        <taxon>Bacilli</taxon>
        <taxon>Bacillales</taxon>
        <taxon>Bacillaceae</taxon>
        <taxon>Niallia</taxon>
    </lineage>
</organism>
<proteinExistence type="predicted"/>